<keyword evidence="1 6" id="KW-0004">4Fe-4S</keyword>
<dbReference type="Pfam" id="PF04055">
    <property type="entry name" value="Radical_SAM"/>
    <property type="match status" value="1"/>
</dbReference>
<dbReference type="AlphaFoldDB" id="A0A1F6CWK3"/>
<dbReference type="GO" id="GO:0046992">
    <property type="term" value="F:oxidoreductase activity, acting on X-H and Y-H to form an X-Y bond"/>
    <property type="evidence" value="ECO:0007669"/>
    <property type="project" value="UniProtKB-UniRule"/>
</dbReference>
<evidence type="ECO:0000256" key="7">
    <source>
        <dbReference type="PIRSR" id="PIRSR004762-1"/>
    </source>
</evidence>
<dbReference type="SFLD" id="SFLDF00343">
    <property type="entry name" value="aminofutalosine_synthase_(mqnE"/>
    <property type="match status" value="1"/>
</dbReference>
<name>A0A1F6CWK3_HANXR</name>
<dbReference type="InterPro" id="IPR022431">
    <property type="entry name" value="Cyclic_DHFL_synthase_mqnC"/>
</dbReference>
<comment type="similarity">
    <text evidence="6">Belongs to the radical SAM superfamily. MqnC family.</text>
</comment>
<dbReference type="UniPathway" id="UPA00079"/>
<dbReference type="PANTHER" id="PTHR43076:SF1">
    <property type="entry name" value="LIPOYL SYNTHASE 2"/>
    <property type="match status" value="1"/>
</dbReference>
<feature type="binding site" evidence="6 7">
    <location>
        <position position="70"/>
    </location>
    <ligand>
        <name>[4Fe-4S] cluster</name>
        <dbReference type="ChEBI" id="CHEBI:49883"/>
        <note>4Fe-4S-S-AdoMet</note>
    </ligand>
</feature>
<dbReference type="Proteomes" id="UP000178606">
    <property type="component" value="Unassembled WGS sequence"/>
</dbReference>
<dbReference type="EMBL" id="MFKF01000124">
    <property type="protein sequence ID" value="OGG53252.1"/>
    <property type="molecule type" value="Genomic_DNA"/>
</dbReference>
<dbReference type="NCBIfam" id="TIGR03699">
    <property type="entry name" value="menaquin_MqnC"/>
    <property type="match status" value="1"/>
</dbReference>
<comment type="function">
    <text evidence="6">Radical SAM enzyme that catalyzes the cyclization of dehypoxanthine futalosine (DHFL) into cyclic dehypoxanthine futalosine (CDHFL), a step in the biosynthesis of menaquinone (MK, vitamin K2).</text>
</comment>
<dbReference type="SUPFAM" id="SSF102114">
    <property type="entry name" value="Radical SAM enzymes"/>
    <property type="match status" value="1"/>
</dbReference>
<dbReference type="PIRSF" id="PIRSF004762">
    <property type="entry name" value="CHP00423"/>
    <property type="match status" value="1"/>
</dbReference>
<keyword evidence="6" id="KW-0474">Menaquinone biosynthesis</keyword>
<sequence>MIADIAEKVYSGERLSVEDGLRLFRRPNLTELGLLASHVRRRKHPERIVTYVVGRNVNYTNVCWVRCKFCAFYRPPGSGEGYVLPQEKIFEKIQELVDVGGARPRSCELLMQGGLNPKLKLDYYEDLLRSIKARFPSIHIHSLSATEIVYIAHISRLSPEDCIRRLRDAGLDSIPGAGAEILSDEVRQVIGFRKDTVSEWLDVHRTAHRLGMRSSATMMYGHVETVEQRMEHLRHIRDLQDETGGFTAFIAWNFQPTDTELAKEWDGPKATGFDHLRTVAVARLFLDNVDNLQASWVTQGPRIAQVSLHYGVNDFGSTMMEENVVSAAGTKYCMPLSEIQRLIRDVGCEPVRRNTRYELLN</sequence>
<evidence type="ECO:0000256" key="8">
    <source>
        <dbReference type="PIRSR" id="PIRSR004762-2"/>
    </source>
</evidence>
<evidence type="ECO:0000313" key="10">
    <source>
        <dbReference type="EMBL" id="OGG53252.1"/>
    </source>
</evidence>
<dbReference type="GO" id="GO:0044689">
    <property type="term" value="F:7,8-didemethyl-8-hydroxy-5-deazariboflavin synthase activity"/>
    <property type="evidence" value="ECO:0007669"/>
    <property type="project" value="TreeGrafter"/>
</dbReference>
<evidence type="ECO:0000256" key="4">
    <source>
        <dbReference type="ARBA" id="ARBA00023004"/>
    </source>
</evidence>
<keyword evidence="6" id="KW-0560">Oxidoreductase</keyword>
<organism evidence="10 11">
    <name type="scientific">Handelsmanbacteria sp. (strain RIFCSPLOWO2_12_FULL_64_10)</name>
    <dbReference type="NCBI Taxonomy" id="1817868"/>
    <lineage>
        <taxon>Bacteria</taxon>
        <taxon>Candidatus Handelsmaniibacteriota</taxon>
    </lineage>
</organism>
<keyword evidence="3 6" id="KW-0479">Metal-binding</keyword>
<dbReference type="InterPro" id="IPR007197">
    <property type="entry name" value="rSAM"/>
</dbReference>
<dbReference type="InterPro" id="IPR013785">
    <property type="entry name" value="Aldolase_TIM"/>
</dbReference>
<dbReference type="InterPro" id="IPR020050">
    <property type="entry name" value="FO_synthase_su2"/>
</dbReference>
<feature type="binding site" evidence="8">
    <location>
        <position position="144"/>
    </location>
    <ligand>
        <name>(3R)-3-methyl-D-ornithine</name>
        <dbReference type="ChEBI" id="CHEBI:64642"/>
    </ligand>
</feature>
<comment type="catalytic activity">
    <reaction evidence="6">
        <text>dehypoxanthine futalosine + S-adenosyl-L-methionine = cyclic dehypoxanthinylfutalosinate + 5'-deoxyadenosine + L-methionine + H(+)</text>
        <dbReference type="Rhea" id="RHEA:33083"/>
        <dbReference type="ChEBI" id="CHEBI:15378"/>
        <dbReference type="ChEBI" id="CHEBI:17319"/>
        <dbReference type="ChEBI" id="CHEBI:57844"/>
        <dbReference type="ChEBI" id="CHEBI:58864"/>
        <dbReference type="ChEBI" id="CHEBI:59789"/>
        <dbReference type="ChEBI" id="CHEBI:64270"/>
        <dbReference type="EC" id="1.21.98.1"/>
    </reaction>
</comment>
<dbReference type="SFLD" id="SFLDS00029">
    <property type="entry name" value="Radical_SAM"/>
    <property type="match status" value="1"/>
</dbReference>
<dbReference type="PANTHER" id="PTHR43076">
    <property type="entry name" value="FO SYNTHASE (COFH)"/>
    <property type="match status" value="1"/>
</dbReference>
<proteinExistence type="inferred from homology"/>
<dbReference type="GO" id="GO:0016765">
    <property type="term" value="F:transferase activity, transferring alkyl or aryl (other than methyl) groups"/>
    <property type="evidence" value="ECO:0007669"/>
    <property type="project" value="InterPro"/>
</dbReference>
<dbReference type="InterPro" id="IPR058240">
    <property type="entry name" value="rSAM_sf"/>
</dbReference>
<evidence type="ECO:0000256" key="1">
    <source>
        <dbReference type="ARBA" id="ARBA00022485"/>
    </source>
</evidence>
<dbReference type="PROSITE" id="PS51918">
    <property type="entry name" value="RADICAL_SAM"/>
    <property type="match status" value="1"/>
</dbReference>
<keyword evidence="5 6" id="KW-0411">Iron-sulfur</keyword>
<feature type="domain" description="Radical SAM core" evidence="9">
    <location>
        <begin position="49"/>
        <end position="286"/>
    </location>
</feature>
<evidence type="ECO:0000256" key="5">
    <source>
        <dbReference type="ARBA" id="ARBA00023014"/>
    </source>
</evidence>
<dbReference type="SFLD" id="SFLDF00342">
    <property type="entry name" value="cyclic_dehypoxanthine_futalosi"/>
    <property type="match status" value="1"/>
</dbReference>
<feature type="binding site" evidence="8">
    <location>
        <position position="69"/>
    </location>
    <ligand>
        <name>S-adenosyl-L-methionine</name>
        <dbReference type="ChEBI" id="CHEBI:59789"/>
    </ligand>
</feature>
<dbReference type="InterPro" id="IPR034405">
    <property type="entry name" value="F420"/>
</dbReference>
<gene>
    <name evidence="6" type="primary">mqnC</name>
    <name evidence="10" type="ORF">A3F84_05080</name>
</gene>
<feature type="binding site" evidence="6 7">
    <location>
        <position position="67"/>
    </location>
    <ligand>
        <name>[4Fe-4S] cluster</name>
        <dbReference type="ChEBI" id="CHEBI:49883"/>
        <note>4Fe-4S-S-AdoMet</note>
    </ligand>
</feature>
<comment type="cofactor">
    <cofactor evidence="6 7">
        <name>[4Fe-4S] cluster</name>
        <dbReference type="ChEBI" id="CHEBI:49883"/>
    </cofactor>
    <text evidence="6 7">Binds 1 [4Fe-4S] cluster. The cluster is coordinated with 3 cysteines and an exchangeable S-adenosyl-L-methionine.</text>
</comment>
<keyword evidence="4 6" id="KW-0408">Iron</keyword>
<accession>A0A1F6CWK3</accession>
<dbReference type="HAMAP" id="MF_00992">
    <property type="entry name" value="MqnC"/>
    <property type="match status" value="1"/>
</dbReference>
<reference evidence="10 11" key="1">
    <citation type="journal article" date="2016" name="Nat. Commun.">
        <title>Thousands of microbial genomes shed light on interconnected biogeochemical processes in an aquifer system.</title>
        <authorList>
            <person name="Anantharaman K."/>
            <person name="Brown C.T."/>
            <person name="Hug L.A."/>
            <person name="Sharon I."/>
            <person name="Castelle C.J."/>
            <person name="Probst A.J."/>
            <person name="Thomas B.C."/>
            <person name="Singh A."/>
            <person name="Wilkins M.J."/>
            <person name="Karaoz U."/>
            <person name="Brodie E.L."/>
            <person name="Williams K.H."/>
            <person name="Hubbard S.S."/>
            <person name="Banfield J.F."/>
        </authorList>
    </citation>
    <scope>NUCLEOTIDE SEQUENCE [LARGE SCALE GENOMIC DNA]</scope>
    <source>
        <strain evidence="11">RIFCSPLOWO2_12_FULL_64_10</strain>
    </source>
</reference>
<dbReference type="GO" id="GO:0009234">
    <property type="term" value="P:menaquinone biosynthetic process"/>
    <property type="evidence" value="ECO:0007669"/>
    <property type="project" value="UniProtKB-UniRule"/>
</dbReference>
<feature type="binding site" evidence="8">
    <location>
        <position position="180"/>
    </location>
    <ligand>
        <name>S-adenosyl-L-methionine</name>
        <dbReference type="ChEBI" id="CHEBI:59789"/>
    </ligand>
</feature>
<dbReference type="SFLD" id="SFLDG01064">
    <property type="entry name" value="F420__menaquinone_cofactor_bio"/>
    <property type="match status" value="1"/>
</dbReference>
<feature type="binding site" evidence="8">
    <location>
        <position position="295"/>
    </location>
    <ligand>
        <name>(3R)-3-methyl-D-ornithine</name>
        <dbReference type="ChEBI" id="CHEBI:64642"/>
    </ligand>
</feature>
<evidence type="ECO:0000256" key="2">
    <source>
        <dbReference type="ARBA" id="ARBA00022691"/>
    </source>
</evidence>
<protein>
    <recommendedName>
        <fullName evidence="6">Cyclic dehypoxanthine futalosine synthase</fullName>
        <shortName evidence="6">Cyclic DHFL synthase</shortName>
        <ecNumber evidence="6">1.21.98.1</ecNumber>
    </recommendedName>
    <alternativeName>
        <fullName evidence="6">Dehypoxanthine futalosine cyclase</fullName>
        <shortName evidence="6">DHFL cyclase</shortName>
    </alternativeName>
    <alternativeName>
        <fullName evidence="6">Menaquinone biosynthetic enzyme MqnC</fullName>
    </alternativeName>
</protein>
<dbReference type="GO" id="GO:0005506">
    <property type="term" value="F:iron ion binding"/>
    <property type="evidence" value="ECO:0007669"/>
    <property type="project" value="UniProtKB-UniRule"/>
</dbReference>
<dbReference type="InterPro" id="IPR045567">
    <property type="entry name" value="CofH/MnqC-like_C"/>
</dbReference>
<dbReference type="EC" id="1.21.98.1" evidence="6"/>
<dbReference type="SFLD" id="SFLDG01389">
    <property type="entry name" value="menaquinone_synthsis_involved"/>
    <property type="match status" value="1"/>
</dbReference>
<evidence type="ECO:0000256" key="3">
    <source>
        <dbReference type="ARBA" id="ARBA00022723"/>
    </source>
</evidence>
<comment type="caution">
    <text evidence="10">The sequence shown here is derived from an EMBL/GenBank/DDBJ whole genome shotgun (WGS) entry which is preliminary data.</text>
</comment>
<dbReference type="NCBIfam" id="TIGR00423">
    <property type="entry name" value="CofH family radical SAM protein"/>
    <property type="match status" value="1"/>
</dbReference>
<dbReference type="GO" id="GO:0051539">
    <property type="term" value="F:4 iron, 4 sulfur cluster binding"/>
    <property type="evidence" value="ECO:0007669"/>
    <property type="project" value="UniProtKB-KW"/>
</dbReference>
<dbReference type="InterPro" id="IPR006638">
    <property type="entry name" value="Elp3/MiaA/NifB-like_rSAM"/>
</dbReference>
<evidence type="ECO:0000256" key="6">
    <source>
        <dbReference type="HAMAP-Rule" id="MF_00992"/>
    </source>
</evidence>
<feature type="binding site" evidence="6 7">
    <location>
        <position position="63"/>
    </location>
    <ligand>
        <name>[4Fe-4S] cluster</name>
        <dbReference type="ChEBI" id="CHEBI:49883"/>
        <note>4Fe-4S-S-AdoMet</note>
    </ligand>
</feature>
<feature type="binding site" evidence="8">
    <location>
        <position position="317"/>
    </location>
    <ligand>
        <name>(3R)-3-methyl-D-ornithine</name>
        <dbReference type="ChEBI" id="CHEBI:64642"/>
    </ligand>
</feature>
<comment type="pathway">
    <text evidence="6">Quinol/quinone metabolism; menaquinone biosynthesis.</text>
</comment>
<dbReference type="Pfam" id="PF19288">
    <property type="entry name" value="CofH_C"/>
    <property type="match status" value="1"/>
</dbReference>
<dbReference type="CDD" id="cd01335">
    <property type="entry name" value="Radical_SAM"/>
    <property type="match status" value="1"/>
</dbReference>
<evidence type="ECO:0000259" key="9">
    <source>
        <dbReference type="PROSITE" id="PS51918"/>
    </source>
</evidence>
<evidence type="ECO:0000313" key="11">
    <source>
        <dbReference type="Proteomes" id="UP000178606"/>
    </source>
</evidence>
<dbReference type="SMART" id="SM00729">
    <property type="entry name" value="Elp3"/>
    <property type="match status" value="1"/>
</dbReference>
<keyword evidence="2 6" id="KW-0949">S-adenosyl-L-methionine</keyword>
<dbReference type="Gene3D" id="3.20.20.70">
    <property type="entry name" value="Aldolase class I"/>
    <property type="match status" value="1"/>
</dbReference>